<proteinExistence type="inferred from homology"/>
<dbReference type="Pfam" id="PF00933">
    <property type="entry name" value="Glyco_hydro_3"/>
    <property type="match status" value="1"/>
</dbReference>
<evidence type="ECO:0000256" key="1">
    <source>
        <dbReference type="ARBA" id="ARBA00001231"/>
    </source>
</evidence>
<comment type="subcellular location">
    <subcellularLocation>
        <location evidence="11">Cytoplasm</location>
    </subcellularLocation>
</comment>
<evidence type="ECO:0000256" key="4">
    <source>
        <dbReference type="ARBA" id="ARBA00022801"/>
    </source>
</evidence>
<dbReference type="EC" id="3.2.1.52" evidence="11"/>
<dbReference type="InterPro" id="IPR019800">
    <property type="entry name" value="Glyco_hydro_3_AS"/>
</dbReference>
<dbReference type="GO" id="GO:0009254">
    <property type="term" value="P:peptidoglycan turnover"/>
    <property type="evidence" value="ECO:0007669"/>
    <property type="project" value="UniProtKB-UniRule"/>
</dbReference>
<dbReference type="Proteomes" id="UP001212189">
    <property type="component" value="Chromosome"/>
</dbReference>
<keyword evidence="3 11" id="KW-0132">Cell division</keyword>
<comment type="function">
    <text evidence="11">Plays a role in peptidoglycan recycling by cleaving the terminal beta-1,4-linked N-acetylglucosamine (GlcNAc) from peptide-linked peptidoglycan fragments, giving rise to free GlcNAc, anhydro-N-acetylmuramic acid and anhydro-N-acetylmuramic acid-linked peptides.</text>
</comment>
<dbReference type="PROSITE" id="PS00775">
    <property type="entry name" value="GLYCOSYL_HYDROL_F3"/>
    <property type="match status" value="1"/>
</dbReference>
<protein>
    <recommendedName>
        <fullName evidence="11">Beta-hexosaminidase</fullName>
        <ecNumber evidence="11">3.2.1.52</ecNumber>
    </recommendedName>
    <alternativeName>
        <fullName evidence="11">Beta-N-acetylhexosaminidase</fullName>
    </alternativeName>
    <alternativeName>
        <fullName evidence="11">N-acetyl-beta-glucosaminidase</fullName>
    </alternativeName>
</protein>
<comment type="similarity">
    <text evidence="11">Belongs to the glycosyl hydrolase 3 family. NagZ subfamily.</text>
</comment>
<feature type="binding site" evidence="11">
    <location>
        <position position="62"/>
    </location>
    <ligand>
        <name>substrate</name>
    </ligand>
</feature>
<dbReference type="InterPro" id="IPR036962">
    <property type="entry name" value="Glyco_hydro_3_N_sf"/>
</dbReference>
<dbReference type="PANTHER" id="PTHR30480:SF13">
    <property type="entry name" value="BETA-HEXOSAMINIDASE"/>
    <property type="match status" value="1"/>
</dbReference>
<dbReference type="InterPro" id="IPR022956">
    <property type="entry name" value="Beta_hexosaminidase_bac"/>
</dbReference>
<dbReference type="GO" id="GO:0009252">
    <property type="term" value="P:peptidoglycan biosynthetic process"/>
    <property type="evidence" value="ECO:0007669"/>
    <property type="project" value="UniProtKB-KW"/>
</dbReference>
<dbReference type="EMBL" id="CP114976">
    <property type="protein sequence ID" value="WBE24322.1"/>
    <property type="molecule type" value="Genomic_DNA"/>
</dbReference>
<organism evidence="13 14">
    <name type="scientific">Denitrificimonas caeni</name>
    <dbReference type="NCBI Taxonomy" id="521720"/>
    <lineage>
        <taxon>Bacteria</taxon>
        <taxon>Pseudomonadati</taxon>
        <taxon>Pseudomonadota</taxon>
        <taxon>Gammaproteobacteria</taxon>
        <taxon>Pseudomonadales</taxon>
        <taxon>Pseudomonadaceae</taxon>
        <taxon>Denitrificimonas</taxon>
    </lineage>
</organism>
<dbReference type="InterPro" id="IPR017853">
    <property type="entry name" value="GH"/>
</dbReference>
<keyword evidence="7 11" id="KW-0326">Glycosidase</keyword>
<keyword evidence="5 11" id="KW-0133">Cell shape</keyword>
<comment type="catalytic activity">
    <reaction evidence="1 11">
        <text>Hydrolysis of terminal non-reducing N-acetyl-D-hexosamine residues in N-acetyl-beta-D-hexosaminides.</text>
        <dbReference type="EC" id="3.2.1.52"/>
    </reaction>
</comment>
<accession>A0AAE9VLX3</accession>
<evidence type="ECO:0000256" key="10">
    <source>
        <dbReference type="ARBA" id="ARBA00037880"/>
    </source>
</evidence>
<dbReference type="AlphaFoldDB" id="A0AAE9VLX3"/>
<feature type="active site" description="Proton donor/acceptor" evidence="11">
    <location>
        <position position="174"/>
    </location>
</feature>
<feature type="domain" description="Glycoside hydrolase family 3 N-terminal" evidence="12">
    <location>
        <begin position="15"/>
        <end position="288"/>
    </location>
</feature>
<feature type="active site" description="Nucleophile" evidence="11">
    <location>
        <position position="244"/>
    </location>
</feature>
<feature type="binding site" evidence="11">
    <location>
        <begin position="161"/>
        <end position="162"/>
    </location>
    <ligand>
        <name>substrate</name>
    </ligand>
</feature>
<feature type="site" description="Important for catalytic activity" evidence="11">
    <location>
        <position position="172"/>
    </location>
</feature>
<keyword evidence="8 11" id="KW-0131">Cell cycle</keyword>
<gene>
    <name evidence="11 13" type="primary">nagZ</name>
    <name evidence="13" type="ORF">O6P33_08005</name>
</gene>
<evidence type="ECO:0000313" key="13">
    <source>
        <dbReference type="EMBL" id="WBE24322.1"/>
    </source>
</evidence>
<dbReference type="GO" id="GO:0004563">
    <property type="term" value="F:beta-N-acetylhexosaminidase activity"/>
    <property type="evidence" value="ECO:0007669"/>
    <property type="project" value="UniProtKB-UniRule"/>
</dbReference>
<evidence type="ECO:0000259" key="12">
    <source>
        <dbReference type="Pfam" id="PF00933"/>
    </source>
</evidence>
<dbReference type="GO" id="GO:0005737">
    <property type="term" value="C:cytoplasm"/>
    <property type="evidence" value="ECO:0007669"/>
    <property type="project" value="UniProtKB-SubCell"/>
</dbReference>
<feature type="binding site" evidence="11">
    <location>
        <position position="70"/>
    </location>
    <ligand>
        <name>substrate</name>
    </ligand>
</feature>
<keyword evidence="6 11" id="KW-0573">Peptidoglycan synthesis</keyword>
<dbReference type="SUPFAM" id="SSF51445">
    <property type="entry name" value="(Trans)glycosidases"/>
    <property type="match status" value="1"/>
</dbReference>
<keyword evidence="4 11" id="KW-0378">Hydrolase</keyword>
<dbReference type="KEGG" id="dce:O6P33_08005"/>
<evidence type="ECO:0000256" key="5">
    <source>
        <dbReference type="ARBA" id="ARBA00022960"/>
    </source>
</evidence>
<evidence type="ECO:0000256" key="2">
    <source>
        <dbReference type="ARBA" id="ARBA00022490"/>
    </source>
</evidence>
<dbReference type="FunFam" id="3.20.20.300:FF:000001">
    <property type="entry name" value="Beta-hexosaminidase"/>
    <property type="match status" value="1"/>
</dbReference>
<sequence length="332" mass="36247">MQGSLMLDIDGTYLTAEDRQLLRQPQVCGVILFARNIEHPQQVRELCRAIRHVRGDLLIAVDQEGGRVQRLRQGFVELPAMGLLQTASNPSYVAQECGWLMAWEVLAMGIDFSFAPVLDLDYGRSNVIGLRSFGPDAATVESLAGAFLTGMQAAGMAAVGKHFPGHGWVKADSHVAIPVDERSFEHIQQADLLPFKKLQQQLAGMMPAHVIYAQVDALPAGFSKVWLQEVLRGQLNYAGVLFSDDLSMAGAHVAGDAAQRMLAALNAGCDVGLVCNDRAAAEQALQALQSQAVTPCTHLSAMYGRYTAQHDFQQHPRWQSARQALKMLITKE</sequence>
<keyword evidence="9 11" id="KW-0961">Cell wall biogenesis/degradation</keyword>
<keyword evidence="14" id="KW-1185">Reference proteome</keyword>
<evidence type="ECO:0000313" key="14">
    <source>
        <dbReference type="Proteomes" id="UP001212189"/>
    </source>
</evidence>
<evidence type="ECO:0000256" key="8">
    <source>
        <dbReference type="ARBA" id="ARBA00023306"/>
    </source>
</evidence>
<evidence type="ECO:0000256" key="3">
    <source>
        <dbReference type="ARBA" id="ARBA00022618"/>
    </source>
</evidence>
<keyword evidence="2 11" id="KW-0963">Cytoplasm</keyword>
<evidence type="ECO:0000256" key="11">
    <source>
        <dbReference type="HAMAP-Rule" id="MF_00364"/>
    </source>
</evidence>
<dbReference type="GO" id="GO:0051301">
    <property type="term" value="P:cell division"/>
    <property type="evidence" value="ECO:0007669"/>
    <property type="project" value="UniProtKB-KW"/>
</dbReference>
<evidence type="ECO:0000256" key="6">
    <source>
        <dbReference type="ARBA" id="ARBA00022984"/>
    </source>
</evidence>
<dbReference type="InterPro" id="IPR050226">
    <property type="entry name" value="NagZ_Beta-hexosaminidase"/>
</dbReference>
<dbReference type="GO" id="GO:0005975">
    <property type="term" value="P:carbohydrate metabolic process"/>
    <property type="evidence" value="ECO:0007669"/>
    <property type="project" value="InterPro"/>
</dbReference>
<dbReference type="GO" id="GO:0008360">
    <property type="term" value="P:regulation of cell shape"/>
    <property type="evidence" value="ECO:0007669"/>
    <property type="project" value="UniProtKB-KW"/>
</dbReference>
<evidence type="ECO:0000256" key="7">
    <source>
        <dbReference type="ARBA" id="ARBA00023295"/>
    </source>
</evidence>
<reference evidence="13 14" key="1">
    <citation type="submission" date="2022-12" db="EMBL/GenBank/DDBJ databases">
        <title>Coexistence and Characterization of a Novel Tigecycline Resistance gene tet(X) variant and blaNDM-1 in a Pseudomonas caeni Isolate of Chicken Origin.</title>
        <authorList>
            <person name="Lu X."/>
            <person name="Zhang L."/>
            <person name="Li R."/>
            <person name="Wang Z."/>
        </authorList>
    </citation>
    <scope>NUCLEOTIDE SEQUENCE [LARGE SCALE GENOMIC DNA]</scope>
    <source>
        <strain evidence="13 14">CE14</strain>
    </source>
</reference>
<dbReference type="PANTHER" id="PTHR30480">
    <property type="entry name" value="BETA-HEXOSAMINIDASE-RELATED"/>
    <property type="match status" value="1"/>
</dbReference>
<dbReference type="Gene3D" id="3.20.20.300">
    <property type="entry name" value="Glycoside hydrolase, family 3, N-terminal domain"/>
    <property type="match status" value="1"/>
</dbReference>
<dbReference type="InterPro" id="IPR001764">
    <property type="entry name" value="Glyco_hydro_3_N"/>
</dbReference>
<dbReference type="GO" id="GO:0071555">
    <property type="term" value="P:cell wall organization"/>
    <property type="evidence" value="ECO:0007669"/>
    <property type="project" value="UniProtKB-KW"/>
</dbReference>
<evidence type="ECO:0000256" key="9">
    <source>
        <dbReference type="ARBA" id="ARBA00023316"/>
    </source>
</evidence>
<dbReference type="RefSeq" id="WP_269817264.1">
    <property type="nucleotide sequence ID" value="NZ_CP114976.1"/>
</dbReference>
<dbReference type="HAMAP" id="MF_00364">
    <property type="entry name" value="NagZ"/>
    <property type="match status" value="1"/>
</dbReference>
<name>A0AAE9VLX3_9GAMM</name>
<dbReference type="NCBIfam" id="NF003740">
    <property type="entry name" value="PRK05337.1"/>
    <property type="match status" value="1"/>
</dbReference>
<comment type="pathway">
    <text evidence="10 11">Cell wall biogenesis; peptidoglycan recycling.</text>
</comment>
<feature type="binding site" evidence="11">
    <location>
        <position position="131"/>
    </location>
    <ligand>
        <name>substrate</name>
    </ligand>
</feature>